<evidence type="ECO:0000256" key="1">
    <source>
        <dbReference type="ARBA" id="ARBA00022478"/>
    </source>
</evidence>
<dbReference type="GO" id="GO:0003677">
    <property type="term" value="F:DNA binding"/>
    <property type="evidence" value="ECO:0007669"/>
    <property type="project" value="UniProtKB-KW"/>
</dbReference>
<dbReference type="Pfam" id="PF10410">
    <property type="entry name" value="DnaB_bind"/>
    <property type="match status" value="1"/>
</dbReference>
<evidence type="ECO:0000313" key="17">
    <source>
        <dbReference type="Proteomes" id="UP000242687"/>
    </source>
</evidence>
<dbReference type="PIRSF" id="PIRSF002811">
    <property type="entry name" value="DnaG"/>
    <property type="match status" value="1"/>
</dbReference>
<dbReference type="GO" id="GO:0003899">
    <property type="term" value="F:DNA-directed RNA polymerase activity"/>
    <property type="evidence" value="ECO:0007669"/>
    <property type="project" value="UniProtKB-UniRule"/>
</dbReference>
<dbReference type="InterPro" id="IPR034151">
    <property type="entry name" value="TOPRIM_DnaG_bac"/>
</dbReference>
<evidence type="ECO:0000256" key="14">
    <source>
        <dbReference type="SAM" id="MobiDB-lite"/>
    </source>
</evidence>
<accession>A0A2H9VTW3</accession>
<dbReference type="InterPro" id="IPR013264">
    <property type="entry name" value="DNAG_N"/>
</dbReference>
<evidence type="ECO:0000256" key="13">
    <source>
        <dbReference type="PIRNR" id="PIRNR002811"/>
    </source>
</evidence>
<dbReference type="InterPro" id="IPR006295">
    <property type="entry name" value="DNA_primase_DnaG"/>
</dbReference>
<dbReference type="GO" id="GO:1990077">
    <property type="term" value="C:primosome complex"/>
    <property type="evidence" value="ECO:0007669"/>
    <property type="project" value="UniProtKB-KW"/>
</dbReference>
<evidence type="ECO:0000256" key="10">
    <source>
        <dbReference type="ARBA" id="ARBA00023125"/>
    </source>
</evidence>
<comment type="function">
    <text evidence="12 13">RNA polymerase that catalyzes the synthesis of short RNA molecules used as primers for DNA polymerase during DNA replication.</text>
</comment>
<reference evidence="16 17" key="1">
    <citation type="submission" date="2017-11" db="EMBL/GenBank/DDBJ databases">
        <title>Genomic Encyclopedia of Archaeal and Bacterial Type Strains, Phase II (KMG-II): From Individual Species to Whole Genera.</title>
        <authorList>
            <person name="Goeker M."/>
        </authorList>
    </citation>
    <scope>NUCLEOTIDE SEQUENCE [LARGE SCALE GENOMIC DNA]</scope>
    <source>
        <strain evidence="16 17">DSM 28175</strain>
    </source>
</reference>
<evidence type="ECO:0000259" key="15">
    <source>
        <dbReference type="PROSITE" id="PS50880"/>
    </source>
</evidence>
<organism evidence="16 17">
    <name type="scientific">Mucilaginibacter auburnensis</name>
    <dbReference type="NCBI Taxonomy" id="1457233"/>
    <lineage>
        <taxon>Bacteria</taxon>
        <taxon>Pseudomonadati</taxon>
        <taxon>Bacteroidota</taxon>
        <taxon>Sphingobacteriia</taxon>
        <taxon>Sphingobacteriales</taxon>
        <taxon>Sphingobacteriaceae</taxon>
        <taxon>Mucilaginibacter</taxon>
    </lineage>
</organism>
<dbReference type="Gene3D" id="3.90.580.10">
    <property type="entry name" value="Zinc finger, CHC2-type domain"/>
    <property type="match status" value="1"/>
</dbReference>
<dbReference type="InterPro" id="IPR037068">
    <property type="entry name" value="DNA_primase_core_N_sf"/>
</dbReference>
<keyword evidence="5 12" id="KW-0235">DNA replication</keyword>
<dbReference type="InterPro" id="IPR050219">
    <property type="entry name" value="DnaG_primase"/>
</dbReference>
<dbReference type="PROSITE" id="PS50880">
    <property type="entry name" value="TOPRIM"/>
    <property type="match status" value="1"/>
</dbReference>
<keyword evidence="9" id="KW-0460">Magnesium</keyword>
<dbReference type="PANTHER" id="PTHR30313:SF2">
    <property type="entry name" value="DNA PRIMASE"/>
    <property type="match status" value="1"/>
</dbReference>
<keyword evidence="1 12" id="KW-0240">DNA-directed RNA polymerase</keyword>
<keyword evidence="4 12" id="KW-0548">Nucleotidyltransferase</keyword>
<comment type="caution">
    <text evidence="16">The sequence shown here is derived from an EMBL/GenBank/DDBJ whole genome shotgun (WGS) entry which is preliminary data.</text>
</comment>
<dbReference type="EMBL" id="PGFJ01000001">
    <property type="protein sequence ID" value="PJJ84267.1"/>
    <property type="molecule type" value="Genomic_DNA"/>
</dbReference>
<keyword evidence="10 12" id="KW-0238">DNA-binding</keyword>
<comment type="cofactor">
    <cofactor evidence="13">
        <name>Zn(2+)</name>
        <dbReference type="ChEBI" id="CHEBI:29105"/>
    </cofactor>
    <text evidence="13">Binds 1 zinc ion per monomer.</text>
</comment>
<dbReference type="InterPro" id="IPR019475">
    <property type="entry name" value="DNA_primase_DnaB-bd"/>
</dbReference>
<dbReference type="Proteomes" id="UP000242687">
    <property type="component" value="Unassembled WGS sequence"/>
</dbReference>
<dbReference type="NCBIfam" id="TIGR01391">
    <property type="entry name" value="dnaG"/>
    <property type="match status" value="1"/>
</dbReference>
<comment type="catalytic activity">
    <reaction evidence="12">
        <text>ssDNA + n NTP = ssDNA/pppN(pN)n-1 hybrid + (n-1) diphosphate.</text>
        <dbReference type="EC" id="2.7.7.101"/>
    </reaction>
</comment>
<protein>
    <recommendedName>
        <fullName evidence="12 13">DNA primase</fullName>
        <ecNumber evidence="12">2.7.7.101</ecNumber>
    </recommendedName>
</protein>
<dbReference type="SMART" id="SM00400">
    <property type="entry name" value="ZnF_CHCC"/>
    <property type="match status" value="1"/>
</dbReference>
<keyword evidence="2 12" id="KW-0639">Primosome</keyword>
<evidence type="ECO:0000256" key="2">
    <source>
        <dbReference type="ARBA" id="ARBA00022515"/>
    </source>
</evidence>
<dbReference type="InterPro" id="IPR030846">
    <property type="entry name" value="DnaG_bac"/>
</dbReference>
<comment type="caution">
    <text evidence="12">Lacks conserved residue(s) required for the propagation of feature annotation.</text>
</comment>
<keyword evidence="6 13" id="KW-0479">Metal-binding</keyword>
<dbReference type="GO" id="GO:0008270">
    <property type="term" value="F:zinc ion binding"/>
    <property type="evidence" value="ECO:0007669"/>
    <property type="project" value="UniProtKB-KW"/>
</dbReference>
<dbReference type="Gene3D" id="3.40.1360.10">
    <property type="match status" value="1"/>
</dbReference>
<keyword evidence="8 13" id="KW-0862">Zinc</keyword>
<keyword evidence="3 12" id="KW-0808">Transferase</keyword>
<keyword evidence="17" id="KW-1185">Reference proteome</keyword>
<dbReference type="SMART" id="SM00493">
    <property type="entry name" value="TOPRIM"/>
    <property type="match status" value="1"/>
</dbReference>
<feature type="domain" description="Toprim" evidence="15">
    <location>
        <begin position="260"/>
        <end position="341"/>
    </location>
</feature>
<evidence type="ECO:0000256" key="3">
    <source>
        <dbReference type="ARBA" id="ARBA00022679"/>
    </source>
</evidence>
<name>A0A2H9VTW3_9SPHI</name>
<dbReference type="Pfam" id="PF01807">
    <property type="entry name" value="Zn_ribbon_DnaG"/>
    <property type="match status" value="1"/>
</dbReference>
<dbReference type="RefSeq" id="WP_100340468.1">
    <property type="nucleotide sequence ID" value="NZ_PGFJ01000001.1"/>
</dbReference>
<keyword evidence="7" id="KW-0863">Zinc-finger</keyword>
<dbReference type="GO" id="GO:0005737">
    <property type="term" value="C:cytoplasm"/>
    <property type="evidence" value="ECO:0007669"/>
    <property type="project" value="TreeGrafter"/>
</dbReference>
<dbReference type="OrthoDB" id="9803773at2"/>
<dbReference type="SUPFAM" id="SSF56731">
    <property type="entry name" value="DNA primase core"/>
    <property type="match status" value="1"/>
</dbReference>
<dbReference type="InterPro" id="IPR036977">
    <property type="entry name" value="DNA_primase_Znf_CHC2"/>
</dbReference>
<dbReference type="GO" id="GO:0000428">
    <property type="term" value="C:DNA-directed RNA polymerase complex"/>
    <property type="evidence" value="ECO:0007669"/>
    <property type="project" value="UniProtKB-KW"/>
</dbReference>
<feature type="region of interest" description="Disordered" evidence="14">
    <location>
        <begin position="434"/>
        <end position="471"/>
    </location>
</feature>
<dbReference type="AlphaFoldDB" id="A0A2H9VTW3"/>
<evidence type="ECO:0000256" key="9">
    <source>
        <dbReference type="ARBA" id="ARBA00022842"/>
    </source>
</evidence>
<dbReference type="InterPro" id="IPR006171">
    <property type="entry name" value="TOPRIM_dom"/>
</dbReference>
<dbReference type="Pfam" id="PF13155">
    <property type="entry name" value="Toprim_2"/>
    <property type="match status" value="1"/>
</dbReference>
<evidence type="ECO:0000256" key="4">
    <source>
        <dbReference type="ARBA" id="ARBA00022695"/>
    </source>
</evidence>
<evidence type="ECO:0000256" key="8">
    <source>
        <dbReference type="ARBA" id="ARBA00022833"/>
    </source>
</evidence>
<keyword evidence="11 12" id="KW-0804">Transcription</keyword>
<evidence type="ECO:0000256" key="5">
    <source>
        <dbReference type="ARBA" id="ARBA00022705"/>
    </source>
</evidence>
<gene>
    <name evidence="12" type="primary">dnaG</name>
    <name evidence="16" type="ORF">CLV57_1278</name>
</gene>
<evidence type="ECO:0000256" key="6">
    <source>
        <dbReference type="ARBA" id="ARBA00022723"/>
    </source>
</evidence>
<dbReference type="PANTHER" id="PTHR30313">
    <property type="entry name" value="DNA PRIMASE"/>
    <property type="match status" value="1"/>
</dbReference>
<dbReference type="Gene3D" id="3.90.980.10">
    <property type="entry name" value="DNA primase, catalytic core, N-terminal domain"/>
    <property type="match status" value="1"/>
</dbReference>
<dbReference type="InterPro" id="IPR002694">
    <property type="entry name" value="Znf_CHC2"/>
</dbReference>
<sequence length="642" mass="72965">MILKSTIDRIMEATDIVEVIGDFVQLKKRGANYVGLSPFVNERTPSFTVSPAKGIFKDFSSGKGGSAVTFLMELEKFTYPEALKWLAKKYGIEVEETQEAPEDREAENRRESLMIVSGFAAKFFHESLLETDEGRNIGLSYFKERGFTTEIINKFELGYSPDQWEAFSSQAVKEGYQPEFLIESGLSVKRENGSLYDRYRGRVIFPIHSFTGRVIAFGGRTLKTDKNVPKYVNSPESEIYHKSNVLYGLYHAKKSIREEDNCYLVEGYADVISVHQAGIENVVASSGTSLTVEQIRLISRLTKNITILYDGDAAGIKASLRGLDMILEEGLNVKVVLFPDGHDPDSYVRLVGTSAFKKHIEESKKDFILYKTNLLLKEAGNDPIRKAEVIRDIVESIAKIPDSIKASVFVKECSHILQIDERALLSELNKMRQAKAKKDGERQQQSTPRNDEPPEDLFFDPEPQTREEDASQEKEIVRLLLLYGNKVIDWDGIANTYIGPFMIAELNDVDFENSACKKFVEIYSREVENGVLPEEQYFIHYADKEIVDLSITLITTKYTLSDNWYEMHRITVPDETANMKATILSAIFHLKMHKVGKLLANLRKELQTAQSPEEQDILMSQYMRMKKVEKSISDYLGSVILK</sequence>
<comment type="subunit">
    <text evidence="12">Monomer. Interacts with DnaB.</text>
</comment>
<comment type="similarity">
    <text evidence="12 13">Belongs to the DnaG primase family.</text>
</comment>
<dbReference type="Pfam" id="PF08275">
    <property type="entry name" value="DNAG_N"/>
    <property type="match status" value="1"/>
</dbReference>
<dbReference type="GO" id="GO:0006269">
    <property type="term" value="P:DNA replication, synthesis of primer"/>
    <property type="evidence" value="ECO:0007669"/>
    <property type="project" value="UniProtKB-UniRule"/>
</dbReference>
<evidence type="ECO:0000256" key="11">
    <source>
        <dbReference type="ARBA" id="ARBA00023163"/>
    </source>
</evidence>
<dbReference type="FunFam" id="3.90.580.10:FF:000001">
    <property type="entry name" value="DNA primase"/>
    <property type="match status" value="1"/>
</dbReference>
<dbReference type="EC" id="2.7.7.101" evidence="12"/>
<dbReference type="HAMAP" id="MF_00974">
    <property type="entry name" value="DNA_primase_DnaG"/>
    <property type="match status" value="1"/>
</dbReference>
<proteinExistence type="inferred from homology"/>
<evidence type="ECO:0000313" key="16">
    <source>
        <dbReference type="EMBL" id="PJJ84267.1"/>
    </source>
</evidence>
<dbReference type="CDD" id="cd03364">
    <property type="entry name" value="TOPRIM_DnaG_primases"/>
    <property type="match status" value="1"/>
</dbReference>
<evidence type="ECO:0000256" key="12">
    <source>
        <dbReference type="HAMAP-Rule" id="MF_00974"/>
    </source>
</evidence>
<dbReference type="FunFam" id="3.40.1360.10:FF:000002">
    <property type="entry name" value="DNA primase"/>
    <property type="match status" value="1"/>
</dbReference>
<dbReference type="SUPFAM" id="SSF57783">
    <property type="entry name" value="Zinc beta-ribbon"/>
    <property type="match status" value="1"/>
</dbReference>
<evidence type="ECO:0000256" key="7">
    <source>
        <dbReference type="ARBA" id="ARBA00022771"/>
    </source>
</evidence>